<reference evidence="7 8" key="1">
    <citation type="submission" date="2019-11" db="EMBL/GenBank/DDBJ databases">
        <title>Comparative genomics of hydrocarbon-degrading Desulfosarcina strains.</title>
        <authorList>
            <person name="Watanabe M."/>
            <person name="Kojima H."/>
            <person name="Fukui M."/>
        </authorList>
    </citation>
    <scope>NUCLEOTIDE SEQUENCE [LARGE SCALE GENOMIC DNA]</scope>
    <source>
        <strain evidence="7 8">PP31</strain>
    </source>
</reference>
<keyword evidence="1" id="KW-0813">Transport</keyword>
<dbReference type="Pfam" id="PF08402">
    <property type="entry name" value="TOBE_2"/>
    <property type="match status" value="1"/>
</dbReference>
<evidence type="ECO:0000313" key="8">
    <source>
        <dbReference type="Proteomes" id="UP000427769"/>
    </source>
</evidence>
<organism evidence="7 8">
    <name type="scientific">Desulfosarcina widdelii</name>
    <dbReference type="NCBI Taxonomy" id="947919"/>
    <lineage>
        <taxon>Bacteria</taxon>
        <taxon>Pseudomonadati</taxon>
        <taxon>Thermodesulfobacteriota</taxon>
        <taxon>Desulfobacteria</taxon>
        <taxon>Desulfobacterales</taxon>
        <taxon>Desulfosarcinaceae</taxon>
        <taxon>Desulfosarcina</taxon>
    </lineage>
</organism>
<dbReference type="InterPro" id="IPR012340">
    <property type="entry name" value="NA-bd_OB-fold"/>
</dbReference>
<dbReference type="EMBL" id="AP021875">
    <property type="protein sequence ID" value="BBO76713.1"/>
    <property type="molecule type" value="Genomic_DNA"/>
</dbReference>
<dbReference type="GO" id="GO:0005524">
    <property type="term" value="F:ATP binding"/>
    <property type="evidence" value="ECO:0007669"/>
    <property type="project" value="UniProtKB-KW"/>
</dbReference>
<dbReference type="OrthoDB" id="9809450at2"/>
<evidence type="ECO:0000256" key="4">
    <source>
        <dbReference type="ARBA" id="ARBA00022840"/>
    </source>
</evidence>
<dbReference type="InterPro" id="IPR013611">
    <property type="entry name" value="Transp-assoc_OB_typ2"/>
</dbReference>
<evidence type="ECO:0000256" key="2">
    <source>
        <dbReference type="ARBA" id="ARBA00022475"/>
    </source>
</evidence>
<dbReference type="InterPro" id="IPR027417">
    <property type="entry name" value="P-loop_NTPase"/>
</dbReference>
<evidence type="ECO:0000256" key="3">
    <source>
        <dbReference type="ARBA" id="ARBA00022741"/>
    </source>
</evidence>
<evidence type="ECO:0000259" key="6">
    <source>
        <dbReference type="PROSITE" id="PS50893"/>
    </source>
</evidence>
<dbReference type="SMART" id="SM00382">
    <property type="entry name" value="AAA"/>
    <property type="match status" value="1"/>
</dbReference>
<keyword evidence="2" id="KW-1003">Cell membrane</keyword>
<keyword evidence="3" id="KW-0547">Nucleotide-binding</keyword>
<dbReference type="Proteomes" id="UP000427769">
    <property type="component" value="Chromosome"/>
</dbReference>
<dbReference type="Gene3D" id="2.40.50.140">
    <property type="entry name" value="Nucleic acid-binding proteins"/>
    <property type="match status" value="1"/>
</dbReference>
<proteinExistence type="predicted"/>
<dbReference type="KEGG" id="dwd:DSCW_41300"/>
<dbReference type="PANTHER" id="PTHR43875">
    <property type="entry name" value="MALTODEXTRIN IMPORT ATP-BINDING PROTEIN MSMX"/>
    <property type="match status" value="1"/>
</dbReference>
<dbReference type="GO" id="GO:0015408">
    <property type="term" value="F:ABC-type ferric iron transporter activity"/>
    <property type="evidence" value="ECO:0007669"/>
    <property type="project" value="InterPro"/>
</dbReference>
<feature type="domain" description="ABC transporter" evidence="6">
    <location>
        <begin position="3"/>
        <end position="233"/>
    </location>
</feature>
<evidence type="ECO:0000256" key="5">
    <source>
        <dbReference type="ARBA" id="ARBA00023136"/>
    </source>
</evidence>
<dbReference type="RefSeq" id="WP_155305524.1">
    <property type="nucleotide sequence ID" value="NZ_AP021875.1"/>
</dbReference>
<dbReference type="PROSITE" id="PS50893">
    <property type="entry name" value="ABC_TRANSPORTER_2"/>
    <property type="match status" value="1"/>
</dbReference>
<evidence type="ECO:0000313" key="7">
    <source>
        <dbReference type="EMBL" id="BBO76713.1"/>
    </source>
</evidence>
<keyword evidence="4" id="KW-0067">ATP-binding</keyword>
<keyword evidence="5" id="KW-0472">Membrane</keyword>
<dbReference type="GO" id="GO:0055052">
    <property type="term" value="C:ATP-binding cassette (ABC) transporter complex, substrate-binding subunit-containing"/>
    <property type="evidence" value="ECO:0007669"/>
    <property type="project" value="TreeGrafter"/>
</dbReference>
<protein>
    <submittedName>
        <fullName evidence="7">ABC transporter</fullName>
    </submittedName>
</protein>
<dbReference type="Gene3D" id="3.40.50.300">
    <property type="entry name" value="P-loop containing nucleotide triphosphate hydrolases"/>
    <property type="match status" value="1"/>
</dbReference>
<dbReference type="InterPro" id="IPR008995">
    <property type="entry name" value="Mo/tungstate-bd_C_term_dom"/>
</dbReference>
<dbReference type="SUPFAM" id="SSF52540">
    <property type="entry name" value="P-loop containing nucleoside triphosphate hydrolases"/>
    <property type="match status" value="1"/>
</dbReference>
<dbReference type="SUPFAM" id="SSF50331">
    <property type="entry name" value="MOP-like"/>
    <property type="match status" value="1"/>
</dbReference>
<dbReference type="CDD" id="cd03259">
    <property type="entry name" value="ABC_Carb_Solutes_like"/>
    <property type="match status" value="1"/>
</dbReference>
<dbReference type="InterPro" id="IPR015853">
    <property type="entry name" value="ABC_transpr_FbpC"/>
</dbReference>
<dbReference type="GO" id="GO:0016887">
    <property type="term" value="F:ATP hydrolysis activity"/>
    <property type="evidence" value="ECO:0007669"/>
    <property type="project" value="InterPro"/>
</dbReference>
<gene>
    <name evidence="7" type="ORF">DSCW_41300</name>
</gene>
<dbReference type="Gene3D" id="2.40.50.100">
    <property type="match status" value="1"/>
</dbReference>
<dbReference type="InterPro" id="IPR003439">
    <property type="entry name" value="ABC_transporter-like_ATP-bd"/>
</dbReference>
<dbReference type="PANTHER" id="PTHR43875:SF1">
    <property type="entry name" value="OSMOPROTECTIVE COMPOUNDS UPTAKE ATP-BINDING PROTEIN GGTA"/>
    <property type="match status" value="1"/>
</dbReference>
<dbReference type="InterPro" id="IPR047641">
    <property type="entry name" value="ABC_transpr_MalK/UgpC-like"/>
</dbReference>
<dbReference type="InterPro" id="IPR003593">
    <property type="entry name" value="AAA+_ATPase"/>
</dbReference>
<evidence type="ECO:0000256" key="1">
    <source>
        <dbReference type="ARBA" id="ARBA00022448"/>
    </source>
</evidence>
<name>A0A5K7ZA70_9BACT</name>
<dbReference type="Pfam" id="PF00005">
    <property type="entry name" value="ABC_tran"/>
    <property type="match status" value="1"/>
</dbReference>
<keyword evidence="8" id="KW-1185">Reference proteome</keyword>
<sequence length="359" mass="39463">MGLILQDITKIVGRETYLSEINLEFAPGSLNVILGRTLAGKTSLLRIMAGLDRPTSGKISISGQDVTGVSVRKRSVAMVYQQFINYPSLTVYDNIASPLKISGLAKKEIDRRVRETAAMLHLEEMLDRAPAELSGGQQQRTAIARALVKEAQLLLLDEPLVNLDYKLREELRVELQEIFRKRSAIVVYTTTEPSEALMLGGHSVVLDEGRVLQTGTTARVYQRPETLRAAEVFSDPPINALDAEISAEGAVMGDGIPIPLTGQLAGLAEGKYRFAFRSNHLWLSRRQDADIAIAGKVEMSEINGSETFIYVHHGKQAFVVQQDGVNTYSIGSEITVFINPEHLFVYDTAGWLKAAPQVA</sequence>
<dbReference type="AlphaFoldDB" id="A0A5K7ZA70"/>
<accession>A0A5K7ZA70</accession>